<feature type="compositionally biased region" description="Basic and acidic residues" evidence="1">
    <location>
        <begin position="27"/>
        <end position="46"/>
    </location>
</feature>
<proteinExistence type="predicted"/>
<protein>
    <submittedName>
        <fullName evidence="2">Uncharacterized protein</fullName>
    </submittedName>
</protein>
<accession>A0A7C8MA45</accession>
<organism evidence="2 3">
    <name type="scientific">Massariosphaeria phaeospora</name>
    <dbReference type="NCBI Taxonomy" id="100035"/>
    <lineage>
        <taxon>Eukaryota</taxon>
        <taxon>Fungi</taxon>
        <taxon>Dikarya</taxon>
        <taxon>Ascomycota</taxon>
        <taxon>Pezizomycotina</taxon>
        <taxon>Dothideomycetes</taxon>
        <taxon>Pleosporomycetidae</taxon>
        <taxon>Pleosporales</taxon>
        <taxon>Pleosporales incertae sedis</taxon>
        <taxon>Massariosphaeria</taxon>
    </lineage>
</organism>
<name>A0A7C8MA45_9PLEO</name>
<feature type="region of interest" description="Disordered" evidence="1">
    <location>
        <begin position="1"/>
        <end position="162"/>
    </location>
</feature>
<reference evidence="2 3" key="1">
    <citation type="submission" date="2020-01" db="EMBL/GenBank/DDBJ databases">
        <authorList>
            <consortium name="DOE Joint Genome Institute"/>
            <person name="Haridas S."/>
            <person name="Albert R."/>
            <person name="Binder M."/>
            <person name="Bloem J."/>
            <person name="Labutti K."/>
            <person name="Salamov A."/>
            <person name="Andreopoulos B."/>
            <person name="Baker S.E."/>
            <person name="Barry K."/>
            <person name="Bills G."/>
            <person name="Bluhm B.H."/>
            <person name="Cannon C."/>
            <person name="Castanera R."/>
            <person name="Culley D.E."/>
            <person name="Daum C."/>
            <person name="Ezra D."/>
            <person name="Gonzalez J.B."/>
            <person name="Henrissat B."/>
            <person name="Kuo A."/>
            <person name="Liang C."/>
            <person name="Lipzen A."/>
            <person name="Lutzoni F."/>
            <person name="Magnuson J."/>
            <person name="Mondo S."/>
            <person name="Nolan M."/>
            <person name="Ohm R."/>
            <person name="Pangilinan J."/>
            <person name="Park H.-J.H."/>
            <person name="Ramirez L."/>
            <person name="Alfaro M."/>
            <person name="Sun H."/>
            <person name="Tritt A."/>
            <person name="Yoshinaga Y."/>
            <person name="Zwiers L.-H.L."/>
            <person name="Turgeon B.G."/>
            <person name="Goodwin S.B."/>
            <person name="Spatafora J.W."/>
            <person name="Crous P.W."/>
            <person name="Grigoriev I.V."/>
        </authorList>
    </citation>
    <scope>NUCLEOTIDE SEQUENCE [LARGE SCALE GENOMIC DNA]</scope>
    <source>
        <strain evidence="2 3">CBS 611.86</strain>
    </source>
</reference>
<evidence type="ECO:0000313" key="3">
    <source>
        <dbReference type="Proteomes" id="UP000481861"/>
    </source>
</evidence>
<gene>
    <name evidence="2" type="ORF">BDV95DRAFT_575247</name>
</gene>
<sequence>MCTEDPLFLDFGSAYGKDLPKTSRQSSRREDFHRSTHSSRRVDHGHSSHQGSYDFPSRSSRRDEPSARQSTYKPSGSKYREVSPPSSPIGSRQHGSGTPHRNVSPLGSSKFEYPRAEMSRATPKRPEAPHRHATTYMPQPEIRSEDDAQMSHSLAGGESCSLMRRMAVRKRREYRPKLPRTESNFSQGNFSTWERW</sequence>
<comment type="caution">
    <text evidence="2">The sequence shown here is derived from an EMBL/GenBank/DDBJ whole genome shotgun (WGS) entry which is preliminary data.</text>
</comment>
<feature type="compositionally biased region" description="Polar residues" evidence="1">
    <location>
        <begin position="88"/>
        <end position="107"/>
    </location>
</feature>
<evidence type="ECO:0000256" key="1">
    <source>
        <dbReference type="SAM" id="MobiDB-lite"/>
    </source>
</evidence>
<keyword evidence="3" id="KW-1185">Reference proteome</keyword>
<evidence type="ECO:0000313" key="2">
    <source>
        <dbReference type="EMBL" id="KAF2870183.1"/>
    </source>
</evidence>
<dbReference type="EMBL" id="JAADJZ010000014">
    <property type="protein sequence ID" value="KAF2870183.1"/>
    <property type="molecule type" value="Genomic_DNA"/>
</dbReference>
<dbReference type="AlphaFoldDB" id="A0A7C8MA45"/>
<dbReference type="Proteomes" id="UP000481861">
    <property type="component" value="Unassembled WGS sequence"/>
</dbReference>
<feature type="compositionally biased region" description="Basic and acidic residues" evidence="1">
    <location>
        <begin position="112"/>
        <end position="130"/>
    </location>
</feature>